<name>X0U295_9ZZZZ</name>
<dbReference type="EMBL" id="BARS01006051">
    <property type="protein sequence ID" value="GAF82580.1"/>
    <property type="molecule type" value="Genomic_DNA"/>
</dbReference>
<protein>
    <submittedName>
        <fullName evidence="1">Uncharacterized protein</fullName>
    </submittedName>
</protein>
<organism evidence="1">
    <name type="scientific">marine sediment metagenome</name>
    <dbReference type="NCBI Taxonomy" id="412755"/>
    <lineage>
        <taxon>unclassified sequences</taxon>
        <taxon>metagenomes</taxon>
        <taxon>ecological metagenomes</taxon>
    </lineage>
</organism>
<reference evidence="1" key="1">
    <citation type="journal article" date="2014" name="Front. Microbiol.">
        <title>High frequency of phylogenetically diverse reductive dehalogenase-homologous genes in deep subseafloor sedimentary metagenomes.</title>
        <authorList>
            <person name="Kawai M."/>
            <person name="Futagami T."/>
            <person name="Toyoda A."/>
            <person name="Takaki Y."/>
            <person name="Nishi S."/>
            <person name="Hori S."/>
            <person name="Arai W."/>
            <person name="Tsubouchi T."/>
            <person name="Morono Y."/>
            <person name="Uchiyama I."/>
            <person name="Ito T."/>
            <person name="Fujiyama A."/>
            <person name="Inagaki F."/>
            <person name="Takami H."/>
        </authorList>
    </citation>
    <scope>NUCLEOTIDE SEQUENCE</scope>
    <source>
        <strain evidence="1">Expedition CK06-06</strain>
    </source>
</reference>
<proteinExistence type="predicted"/>
<comment type="caution">
    <text evidence="1">The sequence shown here is derived from an EMBL/GenBank/DDBJ whole genome shotgun (WGS) entry which is preliminary data.</text>
</comment>
<feature type="non-terminal residue" evidence="1">
    <location>
        <position position="46"/>
    </location>
</feature>
<evidence type="ECO:0000313" key="1">
    <source>
        <dbReference type="EMBL" id="GAF82580.1"/>
    </source>
</evidence>
<sequence>MEFTGERVVPWTRTMWRRPDLMRDHLARYSWALSYVTGKSVVDLGC</sequence>
<gene>
    <name evidence="1" type="ORF">S01H1_11841</name>
</gene>
<dbReference type="AlphaFoldDB" id="X0U295"/>
<accession>X0U295</accession>